<keyword evidence="2" id="KW-0863">Zinc-finger</keyword>
<dbReference type="InterPro" id="IPR018247">
    <property type="entry name" value="EF_Hand_1_Ca_BS"/>
</dbReference>
<sequence length="1244" mass="140705">MPPNADAQMPKLELNDQMVIDDDHTGVIDLASRVAYEDQETSKFKLQMRLDSLEDAFLKPTDARVTDGSSLYTANENSIKTASAIAPAVASTIDAKAIEDDIKTFAESSKVLMKALDEISQIHPFIAVTVLAFRAVITLELKRRDNDQKIVAIKLTMKDMMSALLELRNIKDPAQTAPDGTNIQGRMEGLMQQIATDIIACGNACDAYAKKNVIVKVLKSPIWEGRLADYVTIFEQHRIAIIFSLSIHTSLGVDSANRTLSSVHQNVQSVDQKLNTLLLFRTLDSPHEKEIMKVVSAKGGPKACLDDDAILKELMTMSRSKVPPNPTASKGARSDAADRLAFAKVKKETKEDVDVFLEENMVHFERKLELQKRQIVKQIENVVIREGDRVISALSGPHDRIIDSDLHAIWKEMGWRGSVKARHFVLALHDYFHEKYGEARNPDIIDHLRSPSPALSETVSDVADDLNPSLAFAFADNHTKRRAEDQWALAYINILRVQAVLEAFDDDATGLISIKEVNMFSSSRPENWTLTSWLAYWAAGWHYSVWDYKVKINTIVKTMFNRLDSVLPVNRNLVDRYIGSYYAFTRLELLLRSVRPYEAQDENDLQRKVQPYIEEEEQRLRSTLESVAWDIDTIDTVALITGPERIEKYLFPLLYLVLRRHMQIIGLACTEVLAEFELDHASEALYYIFCAADDRIAKLSAIFKNYNLDVSTQLGNFALGMFQFLHNPALAAKEDEDSAFVSDYSDDSLNQTDTSILKYGPQGDEFDRAAYEIIDGEPISGLDVASAGLSIMKGIWSGAYFYSNIEKTDGLMQINVHMSSEDGSFDGRGADGLDTFTVSGHVKHTTEGDMEIRFVKDYTRLQLGEKISWTYHGNIDVTTGTINGQWGNEEYGDLGTFRLGQAPAWAHQFRYSSSELQENAARARWSFAICSAIYEGKQRLWSWSFFKNRRINRKRFLELFKRRELTNAWNFAQKFYLAEEEVKELQLLESSFTPADARFYHAIGRSEVRRLCVHFNAYCDACSSTIIDRRAACLICIFDDFSNQVDLCNSCINEAVQNRQFTHSPLHDMVQASRVVQNRDKRSWITSAREAATRGKFAISRPKQLEGADVNVDPKWRCSCCDDPITMPCWFCVTCVPEIFICDACNTANVPCLKDNHTEAHALVRLNNSAAAENSTIESRLLSLENRFGEDWKAMSERLGRLEQRFENHENVMNDRFTVLETKVDGRLAAVEGLLSLIVSKLSS</sequence>
<evidence type="ECO:0000313" key="4">
    <source>
        <dbReference type="EMBL" id="KIM75305.1"/>
    </source>
</evidence>
<evidence type="ECO:0000256" key="3">
    <source>
        <dbReference type="ARBA" id="ARBA00022833"/>
    </source>
</evidence>
<organism evidence="4 5">
    <name type="scientific">Piloderma croceum (strain F 1598)</name>
    <dbReference type="NCBI Taxonomy" id="765440"/>
    <lineage>
        <taxon>Eukaryota</taxon>
        <taxon>Fungi</taxon>
        <taxon>Dikarya</taxon>
        <taxon>Basidiomycota</taxon>
        <taxon>Agaricomycotina</taxon>
        <taxon>Agaricomycetes</taxon>
        <taxon>Agaricomycetidae</taxon>
        <taxon>Atheliales</taxon>
        <taxon>Atheliaceae</taxon>
        <taxon>Piloderma</taxon>
    </lineage>
</organism>
<accession>A0A0C3ERW1</accession>
<name>A0A0C3ERW1_PILCF</name>
<dbReference type="OrthoDB" id="2122982at2759"/>
<evidence type="ECO:0000256" key="1">
    <source>
        <dbReference type="ARBA" id="ARBA00022723"/>
    </source>
</evidence>
<gene>
    <name evidence="4" type="ORF">PILCRDRAFT_827409</name>
</gene>
<proteinExistence type="predicted"/>
<evidence type="ECO:0000256" key="2">
    <source>
        <dbReference type="ARBA" id="ARBA00022771"/>
    </source>
</evidence>
<dbReference type="AlphaFoldDB" id="A0A0C3ERW1"/>
<dbReference type="STRING" id="765440.A0A0C3ERW1"/>
<reference evidence="4 5" key="1">
    <citation type="submission" date="2014-04" db="EMBL/GenBank/DDBJ databases">
        <authorList>
            <consortium name="DOE Joint Genome Institute"/>
            <person name="Kuo A."/>
            <person name="Tarkka M."/>
            <person name="Buscot F."/>
            <person name="Kohler A."/>
            <person name="Nagy L.G."/>
            <person name="Floudas D."/>
            <person name="Copeland A."/>
            <person name="Barry K.W."/>
            <person name="Cichocki N."/>
            <person name="Veneault-Fourrey C."/>
            <person name="LaButti K."/>
            <person name="Lindquist E.A."/>
            <person name="Lipzen A."/>
            <person name="Lundell T."/>
            <person name="Morin E."/>
            <person name="Murat C."/>
            <person name="Sun H."/>
            <person name="Tunlid A."/>
            <person name="Henrissat B."/>
            <person name="Grigoriev I.V."/>
            <person name="Hibbett D.S."/>
            <person name="Martin F."/>
            <person name="Nordberg H.P."/>
            <person name="Cantor M.N."/>
            <person name="Hua S.X."/>
        </authorList>
    </citation>
    <scope>NUCLEOTIDE SEQUENCE [LARGE SCALE GENOMIC DNA]</scope>
    <source>
        <strain evidence="4 5">F 1598</strain>
    </source>
</reference>
<dbReference type="HOGENOM" id="CLU_004050_1_0_1"/>
<keyword evidence="5" id="KW-1185">Reference proteome</keyword>
<reference evidence="5" key="2">
    <citation type="submission" date="2015-01" db="EMBL/GenBank/DDBJ databases">
        <title>Evolutionary Origins and Diversification of the Mycorrhizal Mutualists.</title>
        <authorList>
            <consortium name="DOE Joint Genome Institute"/>
            <consortium name="Mycorrhizal Genomics Consortium"/>
            <person name="Kohler A."/>
            <person name="Kuo A."/>
            <person name="Nagy L.G."/>
            <person name="Floudas D."/>
            <person name="Copeland A."/>
            <person name="Barry K.W."/>
            <person name="Cichocki N."/>
            <person name="Veneault-Fourrey C."/>
            <person name="LaButti K."/>
            <person name="Lindquist E.A."/>
            <person name="Lipzen A."/>
            <person name="Lundell T."/>
            <person name="Morin E."/>
            <person name="Murat C."/>
            <person name="Riley R."/>
            <person name="Ohm R."/>
            <person name="Sun H."/>
            <person name="Tunlid A."/>
            <person name="Henrissat B."/>
            <person name="Grigoriev I.V."/>
            <person name="Hibbett D.S."/>
            <person name="Martin F."/>
        </authorList>
    </citation>
    <scope>NUCLEOTIDE SEQUENCE [LARGE SCALE GENOMIC DNA]</scope>
    <source>
        <strain evidence="5">F 1598</strain>
    </source>
</reference>
<dbReference type="EMBL" id="KN833048">
    <property type="protein sequence ID" value="KIM75305.1"/>
    <property type="molecule type" value="Genomic_DNA"/>
</dbReference>
<dbReference type="InterPro" id="IPR043145">
    <property type="entry name" value="Znf_ZZ_sf"/>
</dbReference>
<dbReference type="Gene3D" id="3.30.60.90">
    <property type="match status" value="1"/>
</dbReference>
<protein>
    <submittedName>
        <fullName evidence="4">Uncharacterized protein</fullName>
    </submittedName>
</protein>
<dbReference type="PROSITE" id="PS00018">
    <property type="entry name" value="EF_HAND_1"/>
    <property type="match status" value="1"/>
</dbReference>
<evidence type="ECO:0000313" key="5">
    <source>
        <dbReference type="Proteomes" id="UP000054166"/>
    </source>
</evidence>
<dbReference type="Proteomes" id="UP000054166">
    <property type="component" value="Unassembled WGS sequence"/>
</dbReference>
<dbReference type="SUPFAM" id="SSF57850">
    <property type="entry name" value="RING/U-box"/>
    <property type="match status" value="1"/>
</dbReference>
<dbReference type="GO" id="GO:0008270">
    <property type="term" value="F:zinc ion binding"/>
    <property type="evidence" value="ECO:0007669"/>
    <property type="project" value="UniProtKB-KW"/>
</dbReference>
<keyword evidence="1" id="KW-0479">Metal-binding</keyword>
<dbReference type="InParanoid" id="A0A0C3ERW1"/>
<keyword evidence="3" id="KW-0862">Zinc</keyword>